<dbReference type="Gene3D" id="3.10.50.10">
    <property type="match status" value="1"/>
</dbReference>
<comment type="similarity">
    <text evidence="6">Belongs to the glycosyl hydrolase 18 family.</text>
</comment>
<dbReference type="InterPro" id="IPR050314">
    <property type="entry name" value="Glycosyl_Hydrlase_18"/>
</dbReference>
<dbReference type="GO" id="GO:0004568">
    <property type="term" value="F:chitinase activity"/>
    <property type="evidence" value="ECO:0007669"/>
    <property type="project" value="TreeGrafter"/>
</dbReference>
<keyword evidence="4 5" id="KW-0326">Glycosidase</keyword>
<evidence type="ECO:0000256" key="6">
    <source>
        <dbReference type="RuleBase" id="RU004453"/>
    </source>
</evidence>
<dbReference type="FunFam" id="3.10.50.10:FF:000003">
    <property type="entry name" value="Class V chitinase CHIT5b"/>
    <property type="match status" value="1"/>
</dbReference>
<dbReference type="InterPro" id="IPR001579">
    <property type="entry name" value="Glyco_hydro_18_chit_AS"/>
</dbReference>
<feature type="domain" description="GH18" evidence="7">
    <location>
        <begin position="37"/>
        <end position="378"/>
    </location>
</feature>
<evidence type="ECO:0000256" key="5">
    <source>
        <dbReference type="RuleBase" id="RU000489"/>
    </source>
</evidence>
<dbReference type="PANTHER" id="PTHR11177:SF360">
    <property type="entry name" value="CHITINASE 4-RELATED"/>
    <property type="match status" value="1"/>
</dbReference>
<evidence type="ECO:0000259" key="7">
    <source>
        <dbReference type="PROSITE" id="PS51910"/>
    </source>
</evidence>
<dbReference type="GO" id="GO:0005576">
    <property type="term" value="C:extracellular region"/>
    <property type="evidence" value="ECO:0007669"/>
    <property type="project" value="TreeGrafter"/>
</dbReference>
<name>A0A9P0G9V8_9CUCU</name>
<dbReference type="SUPFAM" id="SSF51445">
    <property type="entry name" value="(Trans)glycosidases"/>
    <property type="match status" value="1"/>
</dbReference>
<dbReference type="InterPro" id="IPR011583">
    <property type="entry name" value="Chitinase_II/V-like_cat"/>
</dbReference>
<dbReference type="EMBL" id="OV651834">
    <property type="protein sequence ID" value="CAH1107644.1"/>
    <property type="molecule type" value="Genomic_DNA"/>
</dbReference>
<evidence type="ECO:0000256" key="1">
    <source>
        <dbReference type="ARBA" id="ARBA00022729"/>
    </source>
</evidence>
<dbReference type="GO" id="GO:0005975">
    <property type="term" value="P:carbohydrate metabolic process"/>
    <property type="evidence" value="ECO:0007669"/>
    <property type="project" value="InterPro"/>
</dbReference>
<dbReference type="SMART" id="SM00636">
    <property type="entry name" value="Glyco_18"/>
    <property type="match status" value="1"/>
</dbReference>
<dbReference type="Pfam" id="PF00704">
    <property type="entry name" value="Glyco_hydro_18"/>
    <property type="match status" value="1"/>
</dbReference>
<dbReference type="Gene3D" id="3.20.20.80">
    <property type="entry name" value="Glycosidases"/>
    <property type="match status" value="1"/>
</dbReference>
<dbReference type="InterPro" id="IPR017853">
    <property type="entry name" value="GH"/>
</dbReference>
<gene>
    <name evidence="8" type="ORF">PSYICH_LOCUS8259</name>
</gene>
<evidence type="ECO:0000256" key="4">
    <source>
        <dbReference type="ARBA" id="ARBA00023295"/>
    </source>
</evidence>
<keyword evidence="3" id="KW-0325">Glycoprotein</keyword>
<dbReference type="AlphaFoldDB" id="A0A9P0G9V8"/>
<accession>A0A9P0G9V8</accession>
<dbReference type="PANTHER" id="PTHR11177">
    <property type="entry name" value="CHITINASE"/>
    <property type="match status" value="1"/>
</dbReference>
<keyword evidence="1" id="KW-0732">Signal</keyword>
<evidence type="ECO:0000313" key="9">
    <source>
        <dbReference type="Proteomes" id="UP001153636"/>
    </source>
</evidence>
<sequence length="383" mass="43193">MANNWLIIVTLILTMLFLFLLLSFGIATTIAKDDKLINVVCYFVNGYGVTIAPPETLDPKLCTHILYAFVNLDISGNLTYQRKEVDIDKGMYKRVVSLKKINPALKVLLSVSGDKSIFSRVAMDDEKRQNLANSAVNFCKSFGFDGLDIDWEKPSEEDEDNFVDLLKDLRNALDEGGWLLSTAVYPYPYSGYNATGITKYVHMLNVMCYNYYGPWSQYTGFNSPLFGSSIESDYEKRHLNIANSIKNWIEAGATKAKINVGIPFYGRTFTLVNPQDHGVHAPILGAGIPASPSYSTICTTFNNYTYVWDDEQKVPYKYYGSQWLTYENERSIAIKTKYIVSQNVGGIMIWQIGQDDMKGDCGQKQGLLRIINDNLNVENITTN</sequence>
<evidence type="ECO:0000313" key="8">
    <source>
        <dbReference type="EMBL" id="CAH1107644.1"/>
    </source>
</evidence>
<dbReference type="OrthoDB" id="73875at2759"/>
<dbReference type="PROSITE" id="PS51910">
    <property type="entry name" value="GH18_2"/>
    <property type="match status" value="1"/>
</dbReference>
<dbReference type="GO" id="GO:0006032">
    <property type="term" value="P:chitin catabolic process"/>
    <property type="evidence" value="ECO:0007669"/>
    <property type="project" value="TreeGrafter"/>
</dbReference>
<dbReference type="GO" id="GO:0008061">
    <property type="term" value="F:chitin binding"/>
    <property type="evidence" value="ECO:0007669"/>
    <property type="project" value="InterPro"/>
</dbReference>
<proteinExistence type="inferred from homology"/>
<evidence type="ECO:0000256" key="3">
    <source>
        <dbReference type="ARBA" id="ARBA00023180"/>
    </source>
</evidence>
<keyword evidence="2 5" id="KW-0378">Hydrolase</keyword>
<dbReference type="InterPro" id="IPR029070">
    <property type="entry name" value="Chitinase_insertion_sf"/>
</dbReference>
<dbReference type="Proteomes" id="UP001153636">
    <property type="component" value="Chromosome 22"/>
</dbReference>
<keyword evidence="9" id="KW-1185">Reference proteome</keyword>
<reference evidence="8" key="1">
    <citation type="submission" date="2022-01" db="EMBL/GenBank/DDBJ databases">
        <authorList>
            <person name="King R."/>
        </authorList>
    </citation>
    <scope>NUCLEOTIDE SEQUENCE</scope>
</reference>
<evidence type="ECO:0000256" key="2">
    <source>
        <dbReference type="ARBA" id="ARBA00022801"/>
    </source>
</evidence>
<dbReference type="SUPFAM" id="SSF54556">
    <property type="entry name" value="Chitinase insertion domain"/>
    <property type="match status" value="1"/>
</dbReference>
<dbReference type="PROSITE" id="PS01095">
    <property type="entry name" value="GH18_1"/>
    <property type="match status" value="1"/>
</dbReference>
<protein>
    <recommendedName>
        <fullName evidence="7">GH18 domain-containing protein</fullName>
    </recommendedName>
</protein>
<dbReference type="InterPro" id="IPR001223">
    <property type="entry name" value="Glyco_hydro18_cat"/>
</dbReference>
<organism evidence="8 9">
    <name type="scientific">Psylliodes chrysocephalus</name>
    <dbReference type="NCBI Taxonomy" id="3402493"/>
    <lineage>
        <taxon>Eukaryota</taxon>
        <taxon>Metazoa</taxon>
        <taxon>Ecdysozoa</taxon>
        <taxon>Arthropoda</taxon>
        <taxon>Hexapoda</taxon>
        <taxon>Insecta</taxon>
        <taxon>Pterygota</taxon>
        <taxon>Neoptera</taxon>
        <taxon>Endopterygota</taxon>
        <taxon>Coleoptera</taxon>
        <taxon>Polyphaga</taxon>
        <taxon>Cucujiformia</taxon>
        <taxon>Chrysomeloidea</taxon>
        <taxon>Chrysomelidae</taxon>
        <taxon>Galerucinae</taxon>
        <taxon>Alticini</taxon>
        <taxon>Psylliodes</taxon>
    </lineage>
</organism>